<dbReference type="EMBL" id="LCKX01000011">
    <property type="protein sequence ID" value="KKU07430.1"/>
    <property type="molecule type" value="Genomic_DNA"/>
</dbReference>
<organism evidence="1 2">
    <name type="scientific">Candidatus Magasanikbacteria bacterium GW2011_GWA2_45_39</name>
    <dbReference type="NCBI Taxonomy" id="1619041"/>
    <lineage>
        <taxon>Bacteria</taxon>
        <taxon>Candidatus Magasanikiibacteriota</taxon>
    </lineage>
</organism>
<gene>
    <name evidence="1" type="ORF">UX10_C0011G0008</name>
</gene>
<dbReference type="Proteomes" id="UP000033999">
    <property type="component" value="Unassembled WGS sequence"/>
</dbReference>
<evidence type="ECO:0000313" key="1">
    <source>
        <dbReference type="EMBL" id="KKU07430.1"/>
    </source>
</evidence>
<accession>A0A0G1QFK2</accession>
<name>A0A0G1QFK2_9BACT</name>
<evidence type="ECO:0000313" key="2">
    <source>
        <dbReference type="Proteomes" id="UP000033999"/>
    </source>
</evidence>
<proteinExistence type="predicted"/>
<sequence length="135" mass="15041">MQCDGLVFLWCGVLYYYYFKRANINSMVMKNHAEGGQNNHDIHAHPQGSYVDIESLAKGTKTKLSVRCTLQEDGTVHMVGDAGIVENLKKGFEAPFFGEPRFVTPSDGVVFLLGLQVQFESAYVVVSDIKHPNVE</sequence>
<comment type="caution">
    <text evidence="1">The sequence shown here is derived from an EMBL/GenBank/DDBJ whole genome shotgun (WGS) entry which is preliminary data.</text>
</comment>
<reference evidence="1 2" key="1">
    <citation type="journal article" date="2015" name="Nature">
        <title>rRNA introns, odd ribosomes, and small enigmatic genomes across a large radiation of phyla.</title>
        <authorList>
            <person name="Brown C.T."/>
            <person name="Hug L.A."/>
            <person name="Thomas B.C."/>
            <person name="Sharon I."/>
            <person name="Castelle C.J."/>
            <person name="Singh A."/>
            <person name="Wilkins M.J."/>
            <person name="Williams K.H."/>
            <person name="Banfield J.F."/>
        </authorList>
    </citation>
    <scope>NUCLEOTIDE SEQUENCE [LARGE SCALE GENOMIC DNA]</scope>
</reference>
<protein>
    <submittedName>
        <fullName evidence="1">Uncharacterized protein</fullName>
    </submittedName>
</protein>
<dbReference type="AlphaFoldDB" id="A0A0G1QFK2"/>